<protein>
    <recommendedName>
        <fullName evidence="2">2-isopropylmalate synthase/homocitrate synthase post-catalytic domain-containing protein</fullName>
    </recommendedName>
</protein>
<comment type="caution">
    <text evidence="3">The sequence shown here is derived from an EMBL/GenBank/DDBJ whole genome shotgun (WGS) entry which is preliminary data.</text>
</comment>
<keyword evidence="4" id="KW-1185">Reference proteome</keyword>
<keyword evidence="1" id="KW-0808">Transferase</keyword>
<reference evidence="3 4" key="1">
    <citation type="submission" date="2022-05" db="EMBL/GenBank/DDBJ databases">
        <title>Sporolactobacillus sp nov CPB3-1, isolated from tree bark (Mangifera indica L.).</title>
        <authorList>
            <person name="Phuengjayaem S."/>
            <person name="Tanasupawat S."/>
        </authorList>
    </citation>
    <scope>NUCLEOTIDE SEQUENCE [LARGE SCALE GENOMIC DNA]</scope>
    <source>
        <strain evidence="3 4">CPB3-1</strain>
    </source>
</reference>
<dbReference type="Pfam" id="PF22617">
    <property type="entry name" value="HCS_D2"/>
    <property type="match status" value="1"/>
</dbReference>
<evidence type="ECO:0000313" key="3">
    <source>
        <dbReference type="EMBL" id="MCL1632538.1"/>
    </source>
</evidence>
<organism evidence="3 4">
    <name type="scientific">Sporolactobacillus mangiferae</name>
    <dbReference type="NCBI Taxonomy" id="2940498"/>
    <lineage>
        <taxon>Bacteria</taxon>
        <taxon>Bacillati</taxon>
        <taxon>Bacillota</taxon>
        <taxon>Bacilli</taxon>
        <taxon>Bacillales</taxon>
        <taxon>Sporolactobacillaceae</taxon>
        <taxon>Sporolactobacillus</taxon>
    </lineage>
</organism>
<dbReference type="Proteomes" id="UP001203004">
    <property type="component" value="Unassembled WGS sequence"/>
</dbReference>
<dbReference type="Gene3D" id="1.10.238.260">
    <property type="match status" value="1"/>
</dbReference>
<evidence type="ECO:0000313" key="4">
    <source>
        <dbReference type="Proteomes" id="UP001203004"/>
    </source>
</evidence>
<feature type="non-terminal residue" evidence="3">
    <location>
        <position position="1"/>
    </location>
</feature>
<name>A0ABT0MCF6_9BACL</name>
<evidence type="ECO:0000256" key="1">
    <source>
        <dbReference type="ARBA" id="ARBA00022679"/>
    </source>
</evidence>
<feature type="domain" description="2-isopropylmalate synthase/homocitrate synthase post-catalytic" evidence="2">
    <location>
        <begin position="83"/>
        <end position="162"/>
    </location>
</feature>
<accession>A0ABT0MCF6</accession>
<evidence type="ECO:0000259" key="2">
    <source>
        <dbReference type="Pfam" id="PF22617"/>
    </source>
</evidence>
<dbReference type="PANTHER" id="PTHR42880:SF1">
    <property type="entry name" value="ISOPROPYLMALATE_HOMOCITRATE_CITRAMALATE SYNTHASE FAMILY PROTEIN"/>
    <property type="match status" value="1"/>
</dbReference>
<dbReference type="InterPro" id="IPR054691">
    <property type="entry name" value="LeuA/HCS_post-cat"/>
</dbReference>
<dbReference type="PANTHER" id="PTHR42880">
    <property type="entry name" value="HOMOCITRATE SYNTHASE"/>
    <property type="match status" value="1"/>
</dbReference>
<dbReference type="EMBL" id="JAMAST010000016">
    <property type="protein sequence ID" value="MCL1632538.1"/>
    <property type="molecule type" value="Genomic_DNA"/>
</dbReference>
<sequence length="194" mass="22062">EFSPTNRMHCATAIVMEWVLASENAEIVTSFGSMNGYASLEEIIMALFVHHCQTNKSDCRYLAEIRDLIENMTHVPFAKHKPVIGREIFQVESGIHVDGIMKNSYCYEPYNPERVGQKREIILGKKSGRASLTLKMKKLHMKLCDCLLPQILQQVKELAVEKNDHVTDHEFIRIVNDVSRNNSVSSLTSEAREG</sequence>
<gene>
    <name evidence="3" type="ORF">M3N64_11475</name>
</gene>
<proteinExistence type="predicted"/>